<keyword evidence="3" id="KW-1185">Reference proteome</keyword>
<sequence>MFNRKPKVKLNYSQERKLEVIVTRTGLHVDTVLAKIVSEGLDKWLENTNPPKPKRKPNPPPVPPTKLIDGTELPYNSDIGIPPAKRGYW</sequence>
<evidence type="ECO:0000256" key="1">
    <source>
        <dbReference type="SAM" id="MobiDB-lite"/>
    </source>
</evidence>
<dbReference type="EMBL" id="MZ616364">
    <property type="protein sequence ID" value="QYC51549.1"/>
    <property type="molecule type" value="Genomic_DNA"/>
</dbReference>
<protein>
    <submittedName>
        <fullName evidence="2">Uncharacterized protein</fullName>
    </submittedName>
</protein>
<dbReference type="Proteomes" id="UP001215551">
    <property type="component" value="Segment"/>
</dbReference>
<organism evidence="2 3">
    <name type="scientific">Erwinia phage KEY</name>
    <dbReference type="NCBI Taxonomy" id="2821255"/>
    <lineage>
        <taxon>Viruses</taxon>
        <taxon>Duplodnaviria</taxon>
        <taxon>Heunggongvirae</taxon>
        <taxon>Uroviricota</taxon>
        <taxon>Caudoviricetes</taxon>
        <taxon>Demerecviridae</taxon>
        <taxon>Keyvirus</taxon>
        <taxon>Keyvirus key</taxon>
    </lineage>
</organism>
<evidence type="ECO:0000313" key="2">
    <source>
        <dbReference type="EMBL" id="QYC51549.1"/>
    </source>
</evidence>
<reference evidence="3" key="1">
    <citation type="journal article" date="2023" name="Virus Res">
        <title>Broad-host-range lytic Erwinia phage Key with exopolysaccharide degrading activity.</title>
        <authorList>
            <person name="Zlatohurska M."/>
            <person name="Gorb T."/>
            <person name="Romaniuk L."/>
            <person name="Shenderovska N."/>
            <person name="Faidiuk Y."/>
            <person name="Zhuminska G."/>
            <person name="Hubar Y."/>
            <person name="Hubar O."/>
            <person name="Kropinski A.M."/>
            <person name="Kushkina A."/>
            <person name="Tovkach F."/>
        </authorList>
    </citation>
    <scope>NUCLEOTIDE SEQUENCE [LARGE SCALE GENOMIC DNA]</scope>
</reference>
<proteinExistence type="predicted"/>
<evidence type="ECO:0000313" key="3">
    <source>
        <dbReference type="Proteomes" id="UP001215551"/>
    </source>
</evidence>
<accession>A0AAE8BCN6</accession>
<name>A0AAE8BCN6_9CAUD</name>
<gene>
    <name evidence="2" type="ORF">key_058</name>
</gene>
<feature type="region of interest" description="Disordered" evidence="1">
    <location>
        <begin position="45"/>
        <end position="89"/>
    </location>
</feature>